<dbReference type="EMBL" id="JAEQBW010000001">
    <property type="protein sequence ID" value="MBK6263779.1"/>
    <property type="molecule type" value="Genomic_DNA"/>
</dbReference>
<feature type="transmembrane region" description="Helical" evidence="1">
    <location>
        <begin position="9"/>
        <end position="31"/>
    </location>
</feature>
<dbReference type="Proteomes" id="UP000611723">
    <property type="component" value="Unassembled WGS sequence"/>
</dbReference>
<dbReference type="Gene3D" id="3.90.1480.10">
    <property type="entry name" value="Alpha-2,3-sialyltransferase"/>
    <property type="match status" value="1"/>
</dbReference>
<evidence type="ECO:0000256" key="1">
    <source>
        <dbReference type="SAM" id="Phobius"/>
    </source>
</evidence>
<sequence length="304" mass="35841">MSLIKIRDFVISIFDVVLSIIKIIFLTKITFNSKLKSYRDQSLIILANGPSLNSTLENHEFLNKHNLLCVNYFGRTDEYVKLKPSFYVITSLEYFFKDEKEELVTIRKRTLEDIATKTDWPLILFLPAKAKQQNEWKKIFINNTNISIYYFNTTPISGFSWFSNFCYSKNIGMPRPHNVLIPSLILSIKMHFSEIYVAGADHSWLKEINVTEENEVLLSQKHFYDHEAKKQSKDKDMSFPKPMYQGGTTKTRKLHEVLEKFYYTFRSYWKIKSFSEAKGVKIYNVTPISYIDAFERFDISNKQN</sequence>
<evidence type="ECO:0000313" key="3">
    <source>
        <dbReference type="Proteomes" id="UP000611723"/>
    </source>
</evidence>
<reference evidence="2" key="1">
    <citation type="submission" date="2021-01" db="EMBL/GenBank/DDBJ databases">
        <title>Marivirga aurantiaca sp. nov., isolated from intertidal surface sediments.</title>
        <authorList>
            <person name="Zhang M."/>
        </authorList>
    </citation>
    <scope>NUCLEOTIDE SEQUENCE</scope>
    <source>
        <strain evidence="2">S37H4</strain>
    </source>
</reference>
<keyword evidence="3" id="KW-1185">Reference proteome</keyword>
<protein>
    <recommendedName>
        <fullName evidence="4">DUF115 domain-containing protein</fullName>
    </recommendedName>
</protein>
<comment type="caution">
    <text evidence="2">The sequence shown here is derived from an EMBL/GenBank/DDBJ whole genome shotgun (WGS) entry which is preliminary data.</text>
</comment>
<evidence type="ECO:0000313" key="2">
    <source>
        <dbReference type="EMBL" id="MBK6263779.1"/>
    </source>
</evidence>
<keyword evidence="1" id="KW-0812">Transmembrane</keyword>
<keyword evidence="1" id="KW-1133">Transmembrane helix</keyword>
<gene>
    <name evidence="2" type="ORF">JKA74_01925</name>
</gene>
<proteinExistence type="predicted"/>
<name>A0A934WVM0_9BACT</name>
<evidence type="ECO:0008006" key="4">
    <source>
        <dbReference type="Google" id="ProtNLM"/>
    </source>
</evidence>
<dbReference type="RefSeq" id="WP_201429465.1">
    <property type="nucleotide sequence ID" value="NZ_JAEQBW010000001.1"/>
</dbReference>
<dbReference type="AlphaFoldDB" id="A0A934WVM0"/>
<accession>A0A934WVM0</accession>
<keyword evidence="1" id="KW-0472">Membrane</keyword>
<organism evidence="2 3">
    <name type="scientific">Marivirga aurantiaca</name>
    <dbReference type="NCBI Taxonomy" id="2802615"/>
    <lineage>
        <taxon>Bacteria</taxon>
        <taxon>Pseudomonadati</taxon>
        <taxon>Bacteroidota</taxon>
        <taxon>Cytophagia</taxon>
        <taxon>Cytophagales</taxon>
        <taxon>Marivirgaceae</taxon>
        <taxon>Marivirga</taxon>
    </lineage>
</organism>